<feature type="transmembrane region" description="Helical" evidence="1">
    <location>
        <begin position="78"/>
        <end position="97"/>
    </location>
</feature>
<dbReference type="EMBL" id="CP025066">
    <property type="protein sequence ID" value="AUX07864.1"/>
    <property type="molecule type" value="Genomic_DNA"/>
</dbReference>
<protein>
    <recommendedName>
        <fullName evidence="4">Metal-dependent hydrolase</fullName>
    </recommendedName>
</protein>
<dbReference type="GeneID" id="37876545"/>
<proteinExistence type="predicted"/>
<keyword evidence="1" id="KW-1133">Transmembrane helix</keyword>
<feature type="transmembrane region" description="Helical" evidence="1">
    <location>
        <begin position="54"/>
        <end position="71"/>
    </location>
</feature>
<accession>A0A343TFJ2</accession>
<keyword evidence="3" id="KW-1185">Reference proteome</keyword>
<keyword evidence="1" id="KW-0472">Membrane</keyword>
<dbReference type="RefSeq" id="WP_245883322.1">
    <property type="nucleotide sequence ID" value="NZ_CP025066.1"/>
</dbReference>
<dbReference type="Proteomes" id="UP000263012">
    <property type="component" value="Chromosome"/>
</dbReference>
<evidence type="ECO:0008006" key="4">
    <source>
        <dbReference type="Google" id="ProtNLM"/>
    </source>
</evidence>
<evidence type="ECO:0000313" key="3">
    <source>
        <dbReference type="Proteomes" id="UP000263012"/>
    </source>
</evidence>
<evidence type="ECO:0000256" key="1">
    <source>
        <dbReference type="SAM" id="Phobius"/>
    </source>
</evidence>
<sequence length="184" mass="19596">MAPTHVAVGASLALPLLAVAPELAVVGALAGIAGGVFPDLDLFTGKHRKTLHFPVLYWIVAVPASGIAAFFPSPATVAVAVFFLSAAVHSVLDWFGAGDELKPWEGTSREGVYVHVIGRWLEPKRWIRYDGSPEDLALSAGVAAPGLLLYGTPIRELLVGALFVGVVYAVIRRRVPRYVGPYLE</sequence>
<dbReference type="KEGG" id="hdf:AArcSl_0209"/>
<dbReference type="AlphaFoldDB" id="A0A343TFJ2"/>
<keyword evidence="1" id="KW-0812">Transmembrane</keyword>
<feature type="transmembrane region" description="Helical" evidence="1">
    <location>
        <begin position="154"/>
        <end position="171"/>
    </location>
</feature>
<reference evidence="3" key="1">
    <citation type="submission" date="2017-11" db="EMBL/GenBank/DDBJ databases">
        <title>Phenotypic and genomic properties of facultatively anaerobic sulfur-reducing natronoarchaea from hypersaline soda lakes.</title>
        <authorList>
            <person name="Sorokin D.Y."/>
            <person name="Kublanov I.V."/>
            <person name="Roman P."/>
            <person name="Sinninghe Damste J.S."/>
            <person name="Golyshin P.N."/>
            <person name="Rojo D."/>
            <person name="Ciordia S."/>
            <person name="Mena M.D.C."/>
            <person name="Ferrer M."/>
            <person name="Messina E."/>
            <person name="Smedile F."/>
            <person name="La Spada G."/>
            <person name="La Cono V."/>
            <person name="Yakimov M.M."/>
        </authorList>
    </citation>
    <scope>NUCLEOTIDE SEQUENCE [LARGE SCALE GENOMIC DNA]</scope>
    <source>
        <strain evidence="3">AArc-Sl</strain>
    </source>
</reference>
<name>A0A343TFJ2_9EURY</name>
<gene>
    <name evidence="2" type="ORF">AArcSl_0209</name>
</gene>
<organism evidence="2 3">
    <name type="scientific">Halalkaliarchaeum desulfuricum</name>
    <dbReference type="NCBI Taxonomy" id="2055893"/>
    <lineage>
        <taxon>Archaea</taxon>
        <taxon>Methanobacteriati</taxon>
        <taxon>Methanobacteriota</taxon>
        <taxon>Stenosarchaea group</taxon>
        <taxon>Halobacteria</taxon>
        <taxon>Halobacteriales</taxon>
        <taxon>Haloferacaceae</taxon>
        <taxon>Halalkaliarchaeum</taxon>
    </lineage>
</organism>
<evidence type="ECO:0000313" key="2">
    <source>
        <dbReference type="EMBL" id="AUX07864.1"/>
    </source>
</evidence>